<dbReference type="KEGG" id="clec:106673346"/>
<evidence type="ECO:0000256" key="5">
    <source>
        <dbReference type="PIRSR" id="PIRSR000097-2"/>
    </source>
</evidence>
<dbReference type="GO" id="GO:0016491">
    <property type="term" value="F:oxidoreductase activity"/>
    <property type="evidence" value="ECO:0007669"/>
    <property type="project" value="UniProtKB-KW"/>
</dbReference>
<dbReference type="InterPro" id="IPR023210">
    <property type="entry name" value="NADP_OxRdtase_dom"/>
</dbReference>
<feature type="site" description="Lowers pKa of active site Tyr" evidence="6">
    <location>
        <position position="78"/>
    </location>
</feature>
<dbReference type="Proteomes" id="UP000494040">
    <property type="component" value="Unassembled WGS sequence"/>
</dbReference>
<evidence type="ECO:0000313" key="8">
    <source>
        <dbReference type="EnsemblMetazoa" id="XP_014260921.1"/>
    </source>
</evidence>
<dbReference type="PRINTS" id="PR00069">
    <property type="entry name" value="ALDKETRDTASE"/>
</dbReference>
<evidence type="ECO:0000256" key="3">
    <source>
        <dbReference type="ARBA" id="ARBA00023002"/>
    </source>
</evidence>
<feature type="active site" description="Proton donor" evidence="4">
    <location>
        <position position="49"/>
    </location>
</feature>
<keyword evidence="3" id="KW-0560">Oxidoreductase</keyword>
<dbReference type="EnsemblMetazoa" id="XM_014405435.2">
    <property type="protein sequence ID" value="XP_014260921.1"/>
    <property type="gene ID" value="LOC106673346"/>
</dbReference>
<dbReference type="SUPFAM" id="SSF51430">
    <property type="entry name" value="NAD(P)-linked oxidoreductase"/>
    <property type="match status" value="1"/>
</dbReference>
<evidence type="ECO:0000256" key="4">
    <source>
        <dbReference type="PIRSR" id="PIRSR000097-1"/>
    </source>
</evidence>
<dbReference type="OMA" id="LFITTKW"/>
<comment type="similarity">
    <text evidence="1">Belongs to the aldo/keto reductase family.</text>
</comment>
<evidence type="ECO:0000313" key="9">
    <source>
        <dbReference type="Proteomes" id="UP000494040"/>
    </source>
</evidence>
<evidence type="ECO:0000256" key="6">
    <source>
        <dbReference type="PIRSR" id="PIRSR000097-3"/>
    </source>
</evidence>
<evidence type="ECO:0000256" key="1">
    <source>
        <dbReference type="ARBA" id="ARBA00007905"/>
    </source>
</evidence>
<organism evidence="8 9">
    <name type="scientific">Cimex lectularius</name>
    <name type="common">Bed bug</name>
    <name type="synonym">Acanthia lectularia</name>
    <dbReference type="NCBI Taxonomy" id="79782"/>
    <lineage>
        <taxon>Eukaryota</taxon>
        <taxon>Metazoa</taxon>
        <taxon>Ecdysozoa</taxon>
        <taxon>Arthropoda</taxon>
        <taxon>Hexapoda</taxon>
        <taxon>Insecta</taxon>
        <taxon>Pterygota</taxon>
        <taxon>Neoptera</taxon>
        <taxon>Paraneoptera</taxon>
        <taxon>Hemiptera</taxon>
        <taxon>Heteroptera</taxon>
        <taxon>Panheteroptera</taxon>
        <taxon>Cimicomorpha</taxon>
        <taxon>Cimicidae</taxon>
        <taxon>Cimex</taxon>
    </lineage>
</organism>
<accession>A0A8I6SBB4</accession>
<feature type="binding site" evidence="5">
    <location>
        <position position="111"/>
    </location>
    <ligand>
        <name>substrate</name>
    </ligand>
</feature>
<dbReference type="InterPro" id="IPR036812">
    <property type="entry name" value="NAD(P)_OxRdtase_dom_sf"/>
</dbReference>
<keyword evidence="2" id="KW-0521">NADP</keyword>
<dbReference type="GeneID" id="106673346"/>
<keyword evidence="9" id="KW-1185">Reference proteome</keyword>
<dbReference type="InterPro" id="IPR018170">
    <property type="entry name" value="Aldo/ket_reductase_CS"/>
</dbReference>
<name>A0A8I6SBB4_CIMLE</name>
<dbReference type="PANTHER" id="PTHR11732">
    <property type="entry name" value="ALDO/KETO REDUCTASE"/>
    <property type="match status" value="1"/>
</dbReference>
<dbReference type="PROSITE" id="PS00798">
    <property type="entry name" value="ALDOKETO_REDUCTASE_1"/>
    <property type="match status" value="1"/>
</dbReference>
<reference evidence="8" key="1">
    <citation type="submission" date="2022-01" db="UniProtKB">
        <authorList>
            <consortium name="EnsemblMetazoa"/>
        </authorList>
    </citation>
    <scope>IDENTIFICATION</scope>
</reference>
<dbReference type="RefSeq" id="XP_014260921.1">
    <property type="nucleotide sequence ID" value="XM_014405435.2"/>
</dbReference>
<sequence length="323" mass="36790">MSKYAKLRSSGMMPTVGFGTWQTKGDELKQALNAALEAGYRHFDTATAYENEEEIGEVLNEWMSSGRVKREELFIVTKLPPFGMRPSGVHRFLNESLRKLQLDYLDLYYMHCPFGFREGDEMYPHADDGSIVLDMNTDHVAIWKTMEEYVKKGVLKAIGVSNFNARQLQRVYENAEIKPSTLQVELHLYNQQKELVDLCQEKGMSVTAYSPLGSKGSNFLKDRKSDLPPMSSHPVVLQIAETLGKSTSQVLLRYIVQKGITVIPKSTTPSHIQENIQIYDMELTDDMMSQLAELDQGEAGRLLRFDFFKGVKTHPEYPFPTNE</sequence>
<dbReference type="FunFam" id="3.20.20.100:FF:000006">
    <property type="entry name" value="Aldo-keto reductase family 1 member A1"/>
    <property type="match status" value="1"/>
</dbReference>
<feature type="domain" description="NADP-dependent oxidoreductase" evidence="7">
    <location>
        <begin position="16"/>
        <end position="295"/>
    </location>
</feature>
<dbReference type="Pfam" id="PF00248">
    <property type="entry name" value="Aldo_ket_red"/>
    <property type="match status" value="1"/>
</dbReference>
<proteinExistence type="inferred from homology"/>
<dbReference type="PIRSF" id="PIRSF000097">
    <property type="entry name" value="AKR"/>
    <property type="match status" value="1"/>
</dbReference>
<dbReference type="Gene3D" id="3.20.20.100">
    <property type="entry name" value="NADP-dependent oxidoreductase domain"/>
    <property type="match status" value="1"/>
</dbReference>
<evidence type="ECO:0000259" key="7">
    <source>
        <dbReference type="Pfam" id="PF00248"/>
    </source>
</evidence>
<protein>
    <recommendedName>
        <fullName evidence="7">NADP-dependent oxidoreductase domain-containing protein</fullName>
    </recommendedName>
</protein>
<evidence type="ECO:0000256" key="2">
    <source>
        <dbReference type="ARBA" id="ARBA00022857"/>
    </source>
</evidence>
<dbReference type="InterPro" id="IPR020471">
    <property type="entry name" value="AKR"/>
</dbReference>
<dbReference type="AlphaFoldDB" id="A0A8I6SBB4"/>
<dbReference type="OrthoDB" id="416253at2759"/>